<evidence type="ECO:0000256" key="5">
    <source>
        <dbReference type="ARBA" id="ARBA00022692"/>
    </source>
</evidence>
<feature type="transmembrane region" description="Helical" evidence="9">
    <location>
        <begin position="83"/>
        <end position="105"/>
    </location>
</feature>
<keyword evidence="5 9" id="KW-0812">Transmembrane</keyword>
<keyword evidence="7 9" id="KW-0472">Membrane</keyword>
<dbReference type="Pfam" id="PF04290">
    <property type="entry name" value="DctQ"/>
    <property type="match status" value="1"/>
</dbReference>
<feature type="transmembrane region" description="Helical" evidence="9">
    <location>
        <begin position="44"/>
        <end position="62"/>
    </location>
</feature>
<comment type="caution">
    <text evidence="11">The sequence shown here is derived from an EMBL/GenBank/DDBJ whole genome shotgun (WGS) entry which is preliminary data.</text>
</comment>
<evidence type="ECO:0000256" key="8">
    <source>
        <dbReference type="ARBA" id="ARBA00038436"/>
    </source>
</evidence>
<keyword evidence="6 9" id="KW-1133">Transmembrane helix</keyword>
<evidence type="ECO:0000313" key="12">
    <source>
        <dbReference type="Proteomes" id="UP001431784"/>
    </source>
</evidence>
<comment type="subunit">
    <text evidence="9">The complex comprises the extracytoplasmic solute receptor protein and the two transmembrane proteins.</text>
</comment>
<reference evidence="11" key="1">
    <citation type="submission" date="2023-02" db="EMBL/GenBank/DDBJ databases">
        <title>Description of Roseinatronobacter alkalisoli sp. nov., an alkaliphilic bacerium isolated from soda soil.</title>
        <authorList>
            <person name="Wei W."/>
        </authorList>
    </citation>
    <scope>NUCLEOTIDE SEQUENCE</scope>
    <source>
        <strain evidence="11">HJB301</strain>
    </source>
</reference>
<proteinExistence type="inferred from homology"/>
<gene>
    <name evidence="11" type="ORF">PUT78_08030</name>
</gene>
<keyword evidence="3" id="KW-1003">Cell membrane</keyword>
<feature type="domain" description="Tripartite ATP-independent periplasmic transporters DctQ component" evidence="10">
    <location>
        <begin position="20"/>
        <end position="152"/>
    </location>
</feature>
<dbReference type="InterPro" id="IPR055348">
    <property type="entry name" value="DctQ"/>
</dbReference>
<dbReference type="RefSeq" id="WP_274351732.1">
    <property type="nucleotide sequence ID" value="NZ_JAQZSM010000005.1"/>
</dbReference>
<keyword evidence="4 9" id="KW-0997">Cell inner membrane</keyword>
<evidence type="ECO:0000256" key="1">
    <source>
        <dbReference type="ARBA" id="ARBA00004429"/>
    </source>
</evidence>
<name>A0ABT5T8L2_9RHOB</name>
<evidence type="ECO:0000313" key="11">
    <source>
        <dbReference type="EMBL" id="MDD7971045.1"/>
    </source>
</evidence>
<protein>
    <recommendedName>
        <fullName evidence="9">TRAP transporter small permease protein</fullName>
    </recommendedName>
</protein>
<evidence type="ECO:0000256" key="3">
    <source>
        <dbReference type="ARBA" id="ARBA00022475"/>
    </source>
</evidence>
<feature type="transmembrane region" description="Helical" evidence="9">
    <location>
        <begin position="125"/>
        <end position="144"/>
    </location>
</feature>
<evidence type="ECO:0000256" key="6">
    <source>
        <dbReference type="ARBA" id="ARBA00022989"/>
    </source>
</evidence>
<feature type="transmembrane region" description="Helical" evidence="9">
    <location>
        <begin position="7"/>
        <end position="29"/>
    </location>
</feature>
<dbReference type="EMBL" id="JAQZSM010000005">
    <property type="protein sequence ID" value="MDD7971045.1"/>
    <property type="molecule type" value="Genomic_DNA"/>
</dbReference>
<comment type="similarity">
    <text evidence="8 9">Belongs to the TRAP transporter small permease family.</text>
</comment>
<organism evidence="11 12">
    <name type="scientific">Roseinatronobacter alkalisoli</name>
    <dbReference type="NCBI Taxonomy" id="3028235"/>
    <lineage>
        <taxon>Bacteria</taxon>
        <taxon>Pseudomonadati</taxon>
        <taxon>Pseudomonadota</taxon>
        <taxon>Alphaproteobacteria</taxon>
        <taxon>Rhodobacterales</taxon>
        <taxon>Paracoccaceae</taxon>
        <taxon>Roseinatronobacter</taxon>
    </lineage>
</organism>
<keyword evidence="2 9" id="KW-0813">Transport</keyword>
<comment type="function">
    <text evidence="9">Part of the tripartite ATP-independent periplasmic (TRAP) transport system.</text>
</comment>
<evidence type="ECO:0000256" key="9">
    <source>
        <dbReference type="RuleBase" id="RU369079"/>
    </source>
</evidence>
<dbReference type="Proteomes" id="UP001431784">
    <property type="component" value="Unassembled WGS sequence"/>
</dbReference>
<evidence type="ECO:0000256" key="7">
    <source>
        <dbReference type="ARBA" id="ARBA00023136"/>
    </source>
</evidence>
<evidence type="ECO:0000259" key="10">
    <source>
        <dbReference type="Pfam" id="PF04290"/>
    </source>
</evidence>
<dbReference type="PANTHER" id="PTHR35011:SF2">
    <property type="entry name" value="2,3-DIKETO-L-GULONATE TRAP TRANSPORTER SMALL PERMEASE PROTEIN YIAM"/>
    <property type="match status" value="1"/>
</dbReference>
<dbReference type="PANTHER" id="PTHR35011">
    <property type="entry name" value="2,3-DIKETO-L-GULONATE TRAP TRANSPORTER SMALL PERMEASE PROTEIN YIAM"/>
    <property type="match status" value="1"/>
</dbReference>
<accession>A0ABT5T8L2</accession>
<sequence length="170" mass="19263">MKRHIDRFLEIIIVVIFAIIVASIVWQVFSRYVLQAPSTVTGEFARLLFMWLALIGGAYTFGRAKHLAIDIVPMLLPSRARQVMNVVILALVAGFAILVMIKGGWELTSRTLKSGQITPTLRLPMGYVYGAIPFSGLMIVYYCWHFLLRLWRDPDDVLVGRTEPQTEVQP</sequence>
<dbReference type="InterPro" id="IPR007387">
    <property type="entry name" value="TRAP_DctQ"/>
</dbReference>
<evidence type="ECO:0000256" key="4">
    <source>
        <dbReference type="ARBA" id="ARBA00022519"/>
    </source>
</evidence>
<keyword evidence="12" id="KW-1185">Reference proteome</keyword>
<evidence type="ECO:0000256" key="2">
    <source>
        <dbReference type="ARBA" id="ARBA00022448"/>
    </source>
</evidence>
<comment type="subcellular location">
    <subcellularLocation>
        <location evidence="1 9">Cell inner membrane</location>
        <topology evidence="1 9">Multi-pass membrane protein</topology>
    </subcellularLocation>
</comment>